<feature type="domain" description="Calcineurin-like phosphoesterase" evidence="1">
    <location>
        <begin position="6"/>
        <end position="180"/>
    </location>
</feature>
<dbReference type="OrthoDB" id="332939at2"/>
<evidence type="ECO:0000313" key="3">
    <source>
        <dbReference type="Proteomes" id="UP000309872"/>
    </source>
</evidence>
<sequence>MKNKPLKIVAISDTHGQHRSLKLTKGDIIIHSGDVSKSGRPEEIQDFLDWFSKLKFAHKIFIAGNHDFLFENEHTDVLSKMIPEGVTYLNDSGVEIVGIKIWGSPVTPWFNDWAFNRDRGSEIKKHWDLIPNDTDILVTHGPPFGILDETVYGKRTGCEELLVRVSQVKPKYHIFGHIHEDYGQFIKGKTTFINASVLDDWYDMKNKPFELWG</sequence>
<dbReference type="Gene3D" id="3.60.21.10">
    <property type="match status" value="1"/>
</dbReference>
<dbReference type="CDD" id="cd07379">
    <property type="entry name" value="MPP_239FB"/>
    <property type="match status" value="1"/>
</dbReference>
<dbReference type="RefSeq" id="WP_136820797.1">
    <property type="nucleotide sequence ID" value="NZ_BMJX01000003.1"/>
</dbReference>
<proteinExistence type="predicted"/>
<gene>
    <name evidence="2" type="ORF">FAZ19_11105</name>
</gene>
<organism evidence="2 3">
    <name type="scientific">Sphingobacterium alkalisoli</name>
    <dbReference type="NCBI Taxonomy" id="1874115"/>
    <lineage>
        <taxon>Bacteria</taxon>
        <taxon>Pseudomonadati</taxon>
        <taxon>Bacteroidota</taxon>
        <taxon>Sphingobacteriia</taxon>
        <taxon>Sphingobacteriales</taxon>
        <taxon>Sphingobacteriaceae</taxon>
        <taxon>Sphingobacterium</taxon>
    </lineage>
</organism>
<dbReference type="Pfam" id="PF00149">
    <property type="entry name" value="Metallophos"/>
    <property type="match status" value="1"/>
</dbReference>
<name>A0A4U0H2H1_9SPHI</name>
<reference evidence="2 3" key="1">
    <citation type="submission" date="2019-04" db="EMBL/GenBank/DDBJ databases">
        <title>Sphingobacterium olei sp. nov., isolated from oil-contaminated soil.</title>
        <authorList>
            <person name="Liu B."/>
        </authorList>
    </citation>
    <scope>NUCLEOTIDE SEQUENCE [LARGE SCALE GENOMIC DNA]</scope>
    <source>
        <strain evidence="2 3">Y3L14</strain>
    </source>
</reference>
<keyword evidence="3" id="KW-1185">Reference proteome</keyword>
<dbReference type="PANTHER" id="PTHR12905:SF0">
    <property type="entry name" value="CALCINEURIN-LIKE PHOSPHOESTERASE DOMAIN-CONTAINING PROTEIN"/>
    <property type="match status" value="1"/>
</dbReference>
<dbReference type="PANTHER" id="PTHR12905">
    <property type="entry name" value="METALLOPHOSPHOESTERASE"/>
    <property type="match status" value="1"/>
</dbReference>
<dbReference type="EMBL" id="SUKA01000003">
    <property type="protein sequence ID" value="TJY65668.1"/>
    <property type="molecule type" value="Genomic_DNA"/>
</dbReference>
<protein>
    <submittedName>
        <fullName evidence="2">Metallophosphoesterase</fullName>
    </submittedName>
</protein>
<accession>A0A4U0H2H1</accession>
<comment type="caution">
    <text evidence="2">The sequence shown here is derived from an EMBL/GenBank/DDBJ whole genome shotgun (WGS) entry which is preliminary data.</text>
</comment>
<dbReference type="AlphaFoldDB" id="A0A4U0H2H1"/>
<dbReference type="InterPro" id="IPR004843">
    <property type="entry name" value="Calcineurin-like_PHP"/>
</dbReference>
<dbReference type="GO" id="GO:0016787">
    <property type="term" value="F:hydrolase activity"/>
    <property type="evidence" value="ECO:0007669"/>
    <property type="project" value="InterPro"/>
</dbReference>
<dbReference type="InterPro" id="IPR051693">
    <property type="entry name" value="UPF0046_metallophosphoest"/>
</dbReference>
<dbReference type="Proteomes" id="UP000309872">
    <property type="component" value="Unassembled WGS sequence"/>
</dbReference>
<dbReference type="InterPro" id="IPR029052">
    <property type="entry name" value="Metallo-depent_PP-like"/>
</dbReference>
<evidence type="ECO:0000313" key="2">
    <source>
        <dbReference type="EMBL" id="TJY65668.1"/>
    </source>
</evidence>
<evidence type="ECO:0000259" key="1">
    <source>
        <dbReference type="Pfam" id="PF00149"/>
    </source>
</evidence>
<dbReference type="SUPFAM" id="SSF56300">
    <property type="entry name" value="Metallo-dependent phosphatases"/>
    <property type="match status" value="1"/>
</dbReference>